<gene>
    <name evidence="2" type="ORF">ElyMa_001320200</name>
</gene>
<protein>
    <submittedName>
        <fullName evidence="2">Fimbriae recombinase</fullName>
    </submittedName>
</protein>
<dbReference type="PANTHER" id="PTHR33480">
    <property type="entry name" value="SET DOMAIN-CONTAINING PROTEIN-RELATED"/>
    <property type="match status" value="1"/>
</dbReference>
<proteinExistence type="predicted"/>
<dbReference type="Proteomes" id="UP000762676">
    <property type="component" value="Unassembled WGS sequence"/>
</dbReference>
<organism evidence="2 3">
    <name type="scientific">Elysia marginata</name>
    <dbReference type="NCBI Taxonomy" id="1093978"/>
    <lineage>
        <taxon>Eukaryota</taxon>
        <taxon>Metazoa</taxon>
        <taxon>Spiralia</taxon>
        <taxon>Lophotrochozoa</taxon>
        <taxon>Mollusca</taxon>
        <taxon>Gastropoda</taxon>
        <taxon>Heterobranchia</taxon>
        <taxon>Euthyneura</taxon>
        <taxon>Panpulmonata</taxon>
        <taxon>Sacoglossa</taxon>
        <taxon>Placobranchoidea</taxon>
        <taxon>Plakobranchidae</taxon>
        <taxon>Elysia</taxon>
    </lineage>
</organism>
<sequence length="744" mass="83820">MTDSDSESSVTNPFLSDSDVSFVPDSSDETTSLSHQADGDGEPEVEYPVMISPGPEPSTTTAADGDGEQEVEYPVMTSPGPEPSTTTEANCVPRLSQAGKLDKQQFCVFCKTGVLKIARHLTTKHKMEPDVAKLLVAKESKARYKDDELWKHVRKCDLRGSGEVYESRKTLSLSRALLESATLPDGVEEYWVKEVRECVLSRMTPDDIYRVVKRDKLILSFGAVLIKKLGKAKALDISQRMRQLGRLTLKLLEIDPRKSYLQEFISGESFDTIIKATEELCEAMTTNDGRRAFKKPSLAIRLGHLLAKIGNVKRGCALRHQNEVDRLAAETFLSLLKSEWTDTVSSCALNTLRRRKDHQVQVLPLTEDLVKVRQHMQKEMEKGTRAVLENHEYGSWRKLAQTTMSRLILFNKRRGGEVSRLLLETYLRRPKWEENMNKEILNSLQGLELTLIKRLDLIEVPGKKNRKVPILVTHEAKTAMEALVNTREAVGIPEKNPYFFASKSVDGYLNSWQALRAVVESASIENPASISSTRLRKYIATVCQLFDLKEGEMEWLANHMGHELNIHRDFYRLHESTVEIAKVSRMLMAIDAGQARRYTGKSLNEIGLEDIAFEPEELGQAVGENATEQATTCDIEQEEPLPEISGTAESEPLATAKKRKRIMSSLDSGSDEEITQVEKPSAGHKRKWTALELSSLRSAFKLSLQNKTYPTGKSIKDEITKYPCLKGRTVAQIRSKLQHLMRKD</sequence>
<accession>A0AAV4IEM2</accession>
<dbReference type="AlphaFoldDB" id="A0AAV4IEM2"/>
<feature type="compositionally biased region" description="Low complexity" evidence="1">
    <location>
        <begin position="16"/>
        <end position="25"/>
    </location>
</feature>
<reference evidence="2 3" key="1">
    <citation type="journal article" date="2021" name="Elife">
        <title>Chloroplast acquisition without the gene transfer in kleptoplastic sea slugs, Plakobranchus ocellatus.</title>
        <authorList>
            <person name="Maeda T."/>
            <person name="Takahashi S."/>
            <person name="Yoshida T."/>
            <person name="Shimamura S."/>
            <person name="Takaki Y."/>
            <person name="Nagai Y."/>
            <person name="Toyoda A."/>
            <person name="Suzuki Y."/>
            <person name="Arimoto A."/>
            <person name="Ishii H."/>
            <person name="Satoh N."/>
            <person name="Nishiyama T."/>
            <person name="Hasebe M."/>
            <person name="Maruyama T."/>
            <person name="Minagawa J."/>
            <person name="Obokata J."/>
            <person name="Shigenobu S."/>
        </authorList>
    </citation>
    <scope>NUCLEOTIDE SEQUENCE [LARGE SCALE GENOMIC DNA]</scope>
</reference>
<dbReference type="EMBL" id="BMAT01002615">
    <property type="protein sequence ID" value="GFS10314.1"/>
    <property type="molecule type" value="Genomic_DNA"/>
</dbReference>
<evidence type="ECO:0000313" key="3">
    <source>
        <dbReference type="Proteomes" id="UP000762676"/>
    </source>
</evidence>
<evidence type="ECO:0000256" key="1">
    <source>
        <dbReference type="SAM" id="MobiDB-lite"/>
    </source>
</evidence>
<feature type="region of interest" description="Disordered" evidence="1">
    <location>
        <begin position="1"/>
        <end position="67"/>
    </location>
</feature>
<keyword evidence="3" id="KW-1185">Reference proteome</keyword>
<evidence type="ECO:0000313" key="2">
    <source>
        <dbReference type="EMBL" id="GFS10314.1"/>
    </source>
</evidence>
<name>A0AAV4IEM2_9GAST</name>
<comment type="caution">
    <text evidence="2">The sequence shown here is derived from an EMBL/GenBank/DDBJ whole genome shotgun (WGS) entry which is preliminary data.</text>
</comment>